<keyword evidence="5" id="KW-0378">Hydrolase</keyword>
<dbReference type="EMBL" id="AXUN02000186">
    <property type="protein sequence ID" value="ETA80171.1"/>
    <property type="molecule type" value="Genomic_DNA"/>
</dbReference>
<dbReference type="Gene3D" id="3.30.428.10">
    <property type="entry name" value="HIT-like"/>
    <property type="match status" value="1"/>
</dbReference>
<proteinExistence type="predicted"/>
<dbReference type="CDD" id="cd01276">
    <property type="entry name" value="PKCI_related"/>
    <property type="match status" value="1"/>
</dbReference>
<sequence>MDCLFCRIIKGEIPSSLVYEDENIYAFRDIAPQAPVHILVVPKQHVSGINELDEVSSAIASKVLVVIRDLAKREGIAESGYRVVINTGKDGQQSVDHLHFHLLGGRTLEWPPG</sequence>
<feature type="active site" description="Tele-AMP-histidine intermediate" evidence="1">
    <location>
        <position position="99"/>
    </location>
</feature>
<dbReference type="OrthoDB" id="9784774at2"/>
<dbReference type="InterPro" id="IPR036265">
    <property type="entry name" value="HIT-like_sf"/>
</dbReference>
<dbReference type="Pfam" id="PF01230">
    <property type="entry name" value="HIT"/>
    <property type="match status" value="1"/>
</dbReference>
<accession>V7I4F5</accession>
<protein>
    <submittedName>
        <fullName evidence="5">HIT family hydrolase</fullName>
    </submittedName>
</protein>
<evidence type="ECO:0000313" key="5">
    <source>
        <dbReference type="EMBL" id="ETA80171.1"/>
    </source>
</evidence>
<name>V7I4F5_9CLOT</name>
<evidence type="ECO:0000256" key="1">
    <source>
        <dbReference type="PIRSR" id="PIRSR601310-1"/>
    </source>
</evidence>
<dbReference type="RefSeq" id="WP_023383234.1">
    <property type="nucleotide sequence ID" value="NZ_AXUN02000186.1"/>
</dbReference>
<feature type="domain" description="HIT" evidence="4">
    <location>
        <begin position="4"/>
        <end position="113"/>
    </location>
</feature>
<dbReference type="SUPFAM" id="SSF54197">
    <property type="entry name" value="HIT-like"/>
    <property type="match status" value="1"/>
</dbReference>
<gene>
    <name evidence="5" type="ORF">T472_0213120</name>
</gene>
<dbReference type="PROSITE" id="PS51084">
    <property type="entry name" value="HIT_2"/>
    <property type="match status" value="1"/>
</dbReference>
<organism evidence="5 6">
    <name type="scientific">Youngiibacter fragilis 232.1</name>
    <dbReference type="NCBI Taxonomy" id="994573"/>
    <lineage>
        <taxon>Bacteria</taxon>
        <taxon>Bacillati</taxon>
        <taxon>Bacillota</taxon>
        <taxon>Clostridia</taxon>
        <taxon>Eubacteriales</taxon>
        <taxon>Clostridiaceae</taxon>
        <taxon>Youngiibacter</taxon>
    </lineage>
</organism>
<dbReference type="eggNOG" id="COG0537">
    <property type="taxonomic scope" value="Bacteria"/>
</dbReference>
<dbReference type="InterPro" id="IPR001310">
    <property type="entry name" value="Histidine_triad_HIT"/>
</dbReference>
<evidence type="ECO:0000259" key="4">
    <source>
        <dbReference type="PROSITE" id="PS51084"/>
    </source>
</evidence>
<dbReference type="GO" id="GO:0016787">
    <property type="term" value="F:hydrolase activity"/>
    <property type="evidence" value="ECO:0007669"/>
    <property type="project" value="UniProtKB-KW"/>
</dbReference>
<dbReference type="STRING" id="994573.T472_0213120"/>
<dbReference type="PROSITE" id="PS00892">
    <property type="entry name" value="HIT_1"/>
    <property type="match status" value="1"/>
</dbReference>
<dbReference type="PANTHER" id="PTHR23089">
    <property type="entry name" value="HISTIDINE TRIAD HIT PROTEIN"/>
    <property type="match status" value="1"/>
</dbReference>
<keyword evidence="6" id="KW-1185">Reference proteome</keyword>
<dbReference type="PRINTS" id="PR00332">
    <property type="entry name" value="HISTRIAD"/>
</dbReference>
<dbReference type="InterPro" id="IPR019808">
    <property type="entry name" value="Histidine_triad_CS"/>
</dbReference>
<evidence type="ECO:0000256" key="3">
    <source>
        <dbReference type="PROSITE-ProRule" id="PRU00464"/>
    </source>
</evidence>
<evidence type="ECO:0000256" key="2">
    <source>
        <dbReference type="PIRSR" id="PIRSR601310-3"/>
    </source>
</evidence>
<feature type="short sequence motif" description="Histidine triad motif" evidence="2 3">
    <location>
        <begin position="97"/>
        <end position="101"/>
    </location>
</feature>
<dbReference type="InterPro" id="IPR011146">
    <property type="entry name" value="HIT-like"/>
</dbReference>
<dbReference type="Proteomes" id="UP000017747">
    <property type="component" value="Unassembled WGS sequence"/>
</dbReference>
<comment type="caution">
    <text evidence="5">The sequence shown here is derived from an EMBL/GenBank/DDBJ whole genome shotgun (WGS) entry which is preliminary data.</text>
</comment>
<dbReference type="AlphaFoldDB" id="V7I4F5"/>
<reference evidence="5 6" key="1">
    <citation type="journal article" date="2014" name="Genome Announc.">
        <title>Genome Sequence of Youngiibacter fragilis, the Type Strain of the Genus Youngiibacter.</title>
        <authorList>
            <person name="Wawrik C.B."/>
            <person name="Callaghan A.V."/>
            <person name="Stamps B.W."/>
            <person name="Wawrik B."/>
        </authorList>
    </citation>
    <scope>NUCLEOTIDE SEQUENCE [LARGE SCALE GENOMIC DNA]</scope>
    <source>
        <strain evidence="5 6">232.1</strain>
    </source>
</reference>
<evidence type="ECO:0000313" key="6">
    <source>
        <dbReference type="Proteomes" id="UP000017747"/>
    </source>
</evidence>